<feature type="binding site" evidence="8">
    <location>
        <begin position="88"/>
        <end position="91"/>
    </location>
    <ligand>
        <name>5-phospho-alpha-D-ribose 1-diphosphate</name>
        <dbReference type="ChEBI" id="CHEBI:58017"/>
    </ligand>
</feature>
<dbReference type="InterPro" id="IPR005940">
    <property type="entry name" value="Anthranilate_Pribosyl_Tfrase"/>
</dbReference>
<feature type="binding site" evidence="8">
    <location>
        <position position="223"/>
    </location>
    <ligand>
        <name>Mg(2+)</name>
        <dbReference type="ChEBI" id="CHEBI:18420"/>
        <label>2</label>
    </ligand>
</feature>
<dbReference type="GO" id="GO:0000287">
    <property type="term" value="F:magnesium ion binding"/>
    <property type="evidence" value="ECO:0007669"/>
    <property type="project" value="UniProtKB-UniRule"/>
</dbReference>
<reference evidence="11" key="1">
    <citation type="journal article" date="2020" name="bioRxiv">
        <title>A rank-normalized archaeal taxonomy based on genome phylogeny resolves widespread incomplete and uneven classifications.</title>
        <authorList>
            <person name="Rinke C."/>
            <person name="Chuvochina M."/>
            <person name="Mussig A.J."/>
            <person name="Chaumeil P.-A."/>
            <person name="Waite D.W."/>
            <person name="Whitman W.B."/>
            <person name="Parks D.H."/>
            <person name="Hugenholtz P."/>
        </authorList>
    </citation>
    <scope>NUCLEOTIDE SEQUENCE</scope>
    <source>
        <strain evidence="11">UBA12518</strain>
    </source>
</reference>
<dbReference type="PANTHER" id="PTHR43285:SF2">
    <property type="entry name" value="ANTHRANILATE PHOSPHORIBOSYLTRANSFERASE"/>
    <property type="match status" value="1"/>
</dbReference>
<dbReference type="InterPro" id="IPR017459">
    <property type="entry name" value="Glycosyl_Trfase_fam3_N_dom"/>
</dbReference>
<proteinExistence type="inferred from homology"/>
<evidence type="ECO:0000313" key="11">
    <source>
        <dbReference type="EMBL" id="HIH69669.1"/>
    </source>
</evidence>
<organism evidence="11 12">
    <name type="scientific">Methermicoccus shengliensis</name>
    <dbReference type="NCBI Taxonomy" id="660064"/>
    <lineage>
        <taxon>Archaea</taxon>
        <taxon>Methanobacteriati</taxon>
        <taxon>Methanobacteriota</taxon>
        <taxon>Stenosarchaea group</taxon>
        <taxon>Methanomicrobia</taxon>
        <taxon>Methanosarcinales</taxon>
        <taxon>Methermicoccaceae</taxon>
        <taxon>Methermicoccus</taxon>
    </lineage>
</organism>
<dbReference type="UniPathway" id="UPA00035">
    <property type="reaction ID" value="UER00041"/>
</dbReference>
<comment type="catalytic activity">
    <reaction evidence="8">
        <text>N-(5-phospho-beta-D-ribosyl)anthranilate + diphosphate = 5-phospho-alpha-D-ribose 1-diphosphate + anthranilate</text>
        <dbReference type="Rhea" id="RHEA:11768"/>
        <dbReference type="ChEBI" id="CHEBI:16567"/>
        <dbReference type="ChEBI" id="CHEBI:18277"/>
        <dbReference type="ChEBI" id="CHEBI:33019"/>
        <dbReference type="ChEBI" id="CHEBI:58017"/>
        <dbReference type="EC" id="2.4.2.18"/>
    </reaction>
</comment>
<evidence type="ECO:0000256" key="1">
    <source>
        <dbReference type="ARBA" id="ARBA00004907"/>
    </source>
</evidence>
<dbReference type="PANTHER" id="PTHR43285">
    <property type="entry name" value="ANTHRANILATE PHOSPHORIBOSYLTRANSFERASE"/>
    <property type="match status" value="1"/>
</dbReference>
<feature type="binding site" evidence="8">
    <location>
        <position position="222"/>
    </location>
    <ligand>
        <name>Mg(2+)</name>
        <dbReference type="ChEBI" id="CHEBI:18420"/>
        <label>2</label>
    </ligand>
</feature>
<dbReference type="AlphaFoldDB" id="A0A832RWF0"/>
<feature type="binding site" evidence="8">
    <location>
        <position position="78"/>
    </location>
    <ligand>
        <name>anthranilate</name>
        <dbReference type="ChEBI" id="CHEBI:16567"/>
        <label>1</label>
    </ligand>
</feature>
<sequence length="337" mass="35372">MKEYLLRLVEGEHLTKEEACELMLSLLDGASNAQIAALLTTLRLRGVSPAELAGLALGMRQAALTIHPDVDMLVDTCGTGGDGLSTFNISTACALVVAACGVPVAKHGNRAFTSRCGSADVLEALGMRTDMSAGEVKSMIENVGFGFLLASVFHPSMRKVAPVRSELGFRTVFNVLGPLTNPAGATAQLVGVYDEELVPLVAHALLELGTRRAMVVHGGGMDEISSYSTTSVCEIRGNSVEHYTLSPEDFSLPTTKLSDILGGCPAENAQYVRSVLEGRRGPRRDVVLMNAGAVLYIAGAASSLLDGAEMAACAIDSGEALAKLEHVVHFCAPKEAQ</sequence>
<comment type="caution">
    <text evidence="11">The sequence shown here is derived from an EMBL/GenBank/DDBJ whole genome shotgun (WGS) entry which is preliminary data.</text>
</comment>
<protein>
    <recommendedName>
        <fullName evidence="2 8">Anthranilate phosphoribosyltransferase</fullName>
        <ecNumber evidence="2 8">2.4.2.18</ecNumber>
    </recommendedName>
</protein>
<dbReference type="RefSeq" id="WP_042687519.1">
    <property type="nucleotide sequence ID" value="NZ_DUIH01000011.1"/>
</dbReference>
<dbReference type="Gene3D" id="3.40.1030.10">
    <property type="entry name" value="Nucleoside phosphorylase/phosphoribosyltransferase catalytic domain"/>
    <property type="match status" value="1"/>
</dbReference>
<dbReference type="SUPFAM" id="SSF52418">
    <property type="entry name" value="Nucleoside phosphorylase/phosphoribosyltransferase catalytic domain"/>
    <property type="match status" value="1"/>
</dbReference>
<keyword evidence="5 8" id="KW-0808">Transferase</keyword>
<evidence type="ECO:0000256" key="7">
    <source>
        <dbReference type="ARBA" id="ARBA00023141"/>
    </source>
</evidence>
<keyword evidence="8" id="KW-0479">Metal-binding</keyword>
<feature type="binding site" evidence="8">
    <location>
        <position position="90"/>
    </location>
    <ligand>
        <name>Mg(2+)</name>
        <dbReference type="ChEBI" id="CHEBI:18420"/>
        <label>1</label>
    </ligand>
</feature>
<feature type="domain" description="Glycosyl transferase family 3" evidence="9">
    <location>
        <begin position="73"/>
        <end position="321"/>
    </location>
</feature>
<accession>A0A832RWF0</accession>
<dbReference type="GO" id="GO:0004048">
    <property type="term" value="F:anthranilate phosphoribosyltransferase activity"/>
    <property type="evidence" value="ECO:0007669"/>
    <property type="project" value="UniProtKB-UniRule"/>
</dbReference>
<dbReference type="Gene3D" id="1.20.970.10">
    <property type="entry name" value="Transferase, Pyrimidine Nucleoside Phosphorylase, Chain C"/>
    <property type="match status" value="1"/>
</dbReference>
<dbReference type="NCBIfam" id="TIGR01245">
    <property type="entry name" value="trpD"/>
    <property type="match status" value="1"/>
</dbReference>
<name>A0A832RWF0_9EURY</name>
<gene>
    <name evidence="8 11" type="primary">trpD</name>
    <name evidence="11" type="ORF">HA299_03490</name>
</gene>
<evidence type="ECO:0000256" key="3">
    <source>
        <dbReference type="ARBA" id="ARBA00022605"/>
    </source>
</evidence>
<comment type="subunit">
    <text evidence="8">Homodimer.</text>
</comment>
<dbReference type="GO" id="GO:0005829">
    <property type="term" value="C:cytosol"/>
    <property type="evidence" value="ECO:0007669"/>
    <property type="project" value="TreeGrafter"/>
</dbReference>
<feature type="binding site" evidence="8">
    <location>
        <position position="164"/>
    </location>
    <ligand>
        <name>anthranilate</name>
        <dbReference type="ChEBI" id="CHEBI:16567"/>
        <label>2</label>
    </ligand>
</feature>
<keyword evidence="7 8" id="KW-0057">Aromatic amino acid biosynthesis</keyword>
<comment type="caution">
    <text evidence="8">Lacks conserved residue(s) required for the propagation of feature annotation.</text>
</comment>
<dbReference type="SUPFAM" id="SSF47648">
    <property type="entry name" value="Nucleoside phosphorylase/phosphoribosyltransferase N-terminal domain"/>
    <property type="match status" value="1"/>
</dbReference>
<dbReference type="HAMAP" id="MF_00211">
    <property type="entry name" value="TrpD"/>
    <property type="match status" value="1"/>
</dbReference>
<dbReference type="GO" id="GO:0000162">
    <property type="term" value="P:L-tryptophan biosynthetic process"/>
    <property type="evidence" value="ECO:0007669"/>
    <property type="project" value="UniProtKB-UniRule"/>
</dbReference>
<keyword evidence="4 8" id="KW-0328">Glycosyltransferase</keyword>
<keyword evidence="3 8" id="KW-0028">Amino-acid biosynthesis</keyword>
<evidence type="ECO:0000256" key="8">
    <source>
        <dbReference type="HAMAP-Rule" id="MF_00211"/>
    </source>
</evidence>
<feature type="domain" description="Glycosyl transferase family 3 N-terminal" evidence="10">
    <location>
        <begin position="2"/>
        <end position="63"/>
    </location>
</feature>
<dbReference type="EMBL" id="DUIH01000011">
    <property type="protein sequence ID" value="HIH69669.1"/>
    <property type="molecule type" value="Genomic_DNA"/>
</dbReference>
<evidence type="ECO:0000256" key="5">
    <source>
        <dbReference type="ARBA" id="ARBA00022679"/>
    </source>
</evidence>
<dbReference type="Pfam" id="PF02885">
    <property type="entry name" value="Glycos_trans_3N"/>
    <property type="match status" value="1"/>
</dbReference>
<feature type="binding site" evidence="8">
    <location>
        <position position="118"/>
    </location>
    <ligand>
        <name>5-phospho-alpha-D-ribose 1-diphosphate</name>
        <dbReference type="ChEBI" id="CHEBI:58017"/>
    </ligand>
</feature>
<comment type="function">
    <text evidence="8">Catalyzes the transfer of the phosphoribosyl group of 5-phosphorylribose-1-pyrophosphate (PRPP) to anthranilate to yield N-(5'-phosphoribosyl)-anthranilate (PRA).</text>
</comment>
<evidence type="ECO:0000259" key="10">
    <source>
        <dbReference type="Pfam" id="PF02885"/>
    </source>
</evidence>
<feature type="binding site" evidence="8">
    <location>
        <position position="86"/>
    </location>
    <ligand>
        <name>5-phospho-alpha-D-ribose 1-diphosphate</name>
        <dbReference type="ChEBI" id="CHEBI:58017"/>
    </ligand>
</feature>
<dbReference type="InterPro" id="IPR035902">
    <property type="entry name" value="Nuc_phospho_transferase"/>
</dbReference>
<evidence type="ECO:0000256" key="6">
    <source>
        <dbReference type="ARBA" id="ARBA00022822"/>
    </source>
</evidence>
<comment type="similarity">
    <text evidence="8">Belongs to the anthranilate phosphoribosyltransferase family.</text>
</comment>
<evidence type="ECO:0000259" key="9">
    <source>
        <dbReference type="Pfam" id="PF00591"/>
    </source>
</evidence>
<evidence type="ECO:0000256" key="4">
    <source>
        <dbReference type="ARBA" id="ARBA00022676"/>
    </source>
</evidence>
<comment type="cofactor">
    <cofactor evidence="8">
        <name>Mg(2+)</name>
        <dbReference type="ChEBI" id="CHEBI:18420"/>
    </cofactor>
    <text evidence="8">Binds 2 magnesium ions per monomer.</text>
</comment>
<feature type="binding site" evidence="8">
    <location>
        <position position="78"/>
    </location>
    <ligand>
        <name>5-phospho-alpha-D-ribose 1-diphosphate</name>
        <dbReference type="ChEBI" id="CHEBI:58017"/>
    </ligand>
</feature>
<keyword evidence="8" id="KW-0460">Magnesium</keyword>
<dbReference type="Pfam" id="PF00591">
    <property type="entry name" value="Glycos_transf_3"/>
    <property type="match status" value="1"/>
</dbReference>
<dbReference type="FunFam" id="3.40.1030.10:FF:000002">
    <property type="entry name" value="Anthranilate phosphoribosyltransferase"/>
    <property type="match status" value="1"/>
</dbReference>
<dbReference type="Proteomes" id="UP000600363">
    <property type="component" value="Unassembled WGS sequence"/>
</dbReference>
<comment type="pathway">
    <text evidence="1 8">Amino-acid biosynthesis; L-tryptophan biosynthesis; L-tryptophan from chorismate: step 2/5.</text>
</comment>
<dbReference type="InterPro" id="IPR036320">
    <property type="entry name" value="Glycosyl_Trfase_fam3_N_dom_sf"/>
</dbReference>
<dbReference type="InterPro" id="IPR000312">
    <property type="entry name" value="Glycosyl_Trfase_fam3"/>
</dbReference>
<evidence type="ECO:0000256" key="2">
    <source>
        <dbReference type="ARBA" id="ARBA00011948"/>
    </source>
</evidence>
<keyword evidence="6 8" id="KW-0822">Tryptophan biosynthesis</keyword>
<feature type="binding site" evidence="8">
    <location>
        <begin position="81"/>
        <end position="82"/>
    </location>
    <ligand>
        <name>5-phospho-alpha-D-ribose 1-diphosphate</name>
        <dbReference type="ChEBI" id="CHEBI:58017"/>
    </ligand>
</feature>
<feature type="binding site" evidence="8">
    <location>
        <position position="109"/>
    </location>
    <ligand>
        <name>anthranilate</name>
        <dbReference type="ChEBI" id="CHEBI:16567"/>
        <label>1</label>
    </ligand>
</feature>
<dbReference type="EC" id="2.4.2.18" evidence="2 8"/>
<evidence type="ECO:0000313" key="12">
    <source>
        <dbReference type="Proteomes" id="UP000600363"/>
    </source>
</evidence>
<feature type="binding site" evidence="8">
    <location>
        <position position="223"/>
    </location>
    <ligand>
        <name>Mg(2+)</name>
        <dbReference type="ChEBI" id="CHEBI:18420"/>
        <label>1</label>
    </ligand>
</feature>
<feature type="binding site" evidence="8">
    <location>
        <begin position="106"/>
        <end position="114"/>
    </location>
    <ligand>
        <name>5-phospho-alpha-D-ribose 1-diphosphate</name>
        <dbReference type="ChEBI" id="CHEBI:58017"/>
    </ligand>
</feature>